<dbReference type="Gene3D" id="3.40.640.10">
    <property type="entry name" value="Type I PLP-dependent aspartate aminotransferase-like (Major domain)"/>
    <property type="match status" value="1"/>
</dbReference>
<reference evidence="10" key="1">
    <citation type="submission" date="2016-03" db="EMBL/GenBank/DDBJ databases">
        <authorList>
            <person name="Ploux O."/>
        </authorList>
    </citation>
    <scope>NUCLEOTIDE SEQUENCE</scope>
    <source>
        <strain evidence="10">UC10</strain>
    </source>
</reference>
<comment type="cofactor">
    <cofactor evidence="1 8">
        <name>pyridoxal 5'-phosphate</name>
        <dbReference type="ChEBI" id="CHEBI:597326"/>
    </cofactor>
</comment>
<proteinExistence type="inferred from homology"/>
<evidence type="ECO:0000313" key="10">
    <source>
        <dbReference type="EMBL" id="SBV31923.1"/>
    </source>
</evidence>
<dbReference type="FunFam" id="3.40.640.10:FF:000087">
    <property type="entry name" value="L-threonine aldolase"/>
    <property type="match status" value="1"/>
</dbReference>
<dbReference type="InterPro" id="IPR001597">
    <property type="entry name" value="ArAA_b-elim_lyase/Thr_aldolase"/>
</dbReference>
<dbReference type="InterPro" id="IPR026273">
    <property type="entry name" value="Low_specificity_L-TA_bact"/>
</dbReference>
<dbReference type="KEGG" id="sphu:SPPYR_0803"/>
<dbReference type="GO" id="GO:0006567">
    <property type="term" value="P:L-threonine catabolic process"/>
    <property type="evidence" value="ECO:0007669"/>
    <property type="project" value="UniProtKB-UniRule"/>
</dbReference>
<evidence type="ECO:0000256" key="3">
    <source>
        <dbReference type="ARBA" id="ARBA00011881"/>
    </source>
</evidence>
<comment type="catalytic activity">
    <reaction evidence="6 8">
        <text>L-threonine = acetaldehyde + glycine</text>
        <dbReference type="Rhea" id="RHEA:19625"/>
        <dbReference type="ChEBI" id="CHEBI:15343"/>
        <dbReference type="ChEBI" id="CHEBI:57305"/>
        <dbReference type="ChEBI" id="CHEBI:57926"/>
        <dbReference type="EC" id="4.1.2.48"/>
    </reaction>
</comment>
<name>A0A1Y5PPG4_9SPHN</name>
<dbReference type="PIRSF" id="PIRSF038940">
    <property type="entry name" value="Low_specificity_LTA"/>
    <property type="match status" value="1"/>
</dbReference>
<evidence type="ECO:0000256" key="6">
    <source>
        <dbReference type="ARBA" id="ARBA00050410"/>
    </source>
</evidence>
<sequence>MTSRAQQFASDNYAGICPEAWDAMAAQQFASDNYAGICPEAWDAMAAANSASAPAYGDDEWTQRAADAFRRLFDTRCEIFFAFNGTAANSLALAALCQSYHSVICSASSHVETDECGAPEFFSNGSKLLVAQTADGKLTPEAIRALATSRSDIHFPKPRVVTITQPTETGQVYTIGEIRAISATCRELGLKLHMDGARFAHACATLQCAPADLSWRAGVDVLCFGGTKNGMAAGEAIVFFDTALATDFDYRCKQAGQLASKMRFLAAPWIGLFESGAWLRNAEHANGCATRLAAAIEGLPGVSLAFPVQANAVFLQAPESLLEALSTRGWRFYTFIGGCARFMFAWDARVDTVDLLAQHIAELAARSEKRGNRPLPAFAEARAESGVPG</sequence>
<comment type="catalytic activity">
    <reaction evidence="7 8">
        <text>L-allo-threonine = acetaldehyde + glycine</text>
        <dbReference type="Rhea" id="RHEA:26209"/>
        <dbReference type="ChEBI" id="CHEBI:15343"/>
        <dbReference type="ChEBI" id="CHEBI:57305"/>
        <dbReference type="ChEBI" id="CHEBI:58585"/>
        <dbReference type="EC" id="4.1.2.48"/>
    </reaction>
</comment>
<evidence type="ECO:0000256" key="7">
    <source>
        <dbReference type="ARBA" id="ARBA00050939"/>
    </source>
</evidence>
<comment type="function">
    <text evidence="8">Catalyzes the cleavage of L-allo-threonine and L-threonine to glycine and acetaldehyde.</text>
</comment>
<protein>
    <recommendedName>
        <fullName evidence="8">L-threonine aldolase</fullName>
        <ecNumber evidence="8">4.1.2.48</ecNumber>
    </recommendedName>
</protein>
<evidence type="ECO:0000256" key="1">
    <source>
        <dbReference type="ARBA" id="ARBA00001933"/>
    </source>
</evidence>
<evidence type="ECO:0000256" key="8">
    <source>
        <dbReference type="PIRNR" id="PIRNR038940"/>
    </source>
</evidence>
<dbReference type="AlphaFoldDB" id="A0A1Y5PPG4"/>
<evidence type="ECO:0000256" key="5">
    <source>
        <dbReference type="ARBA" id="ARBA00023239"/>
    </source>
</evidence>
<organism evidence="10">
    <name type="scientific">uncultured Sphingopyxis sp</name>
    <dbReference type="NCBI Taxonomy" id="310581"/>
    <lineage>
        <taxon>Bacteria</taxon>
        <taxon>Pseudomonadati</taxon>
        <taxon>Pseudomonadota</taxon>
        <taxon>Alphaproteobacteria</taxon>
        <taxon>Sphingomonadales</taxon>
        <taxon>Sphingomonadaceae</taxon>
        <taxon>Sphingopyxis</taxon>
        <taxon>environmental samples</taxon>
    </lineage>
</organism>
<dbReference type="InterPro" id="IPR015421">
    <property type="entry name" value="PyrdxlP-dep_Trfase_major"/>
</dbReference>
<dbReference type="PANTHER" id="PTHR48097:SF5">
    <property type="entry name" value="LOW SPECIFICITY L-THREONINE ALDOLASE"/>
    <property type="match status" value="1"/>
</dbReference>
<keyword evidence="5 8" id="KW-0456">Lyase</keyword>
<gene>
    <name evidence="10" type="primary">ltaE</name>
    <name evidence="10" type="ORF">SPPYR_0803</name>
</gene>
<dbReference type="InterPro" id="IPR015422">
    <property type="entry name" value="PyrdxlP-dep_Trfase_small"/>
</dbReference>
<dbReference type="GO" id="GO:0008732">
    <property type="term" value="F:L-allo-threonine aldolase activity"/>
    <property type="evidence" value="ECO:0007669"/>
    <property type="project" value="RHEA"/>
</dbReference>
<dbReference type="SUPFAM" id="SSF53383">
    <property type="entry name" value="PLP-dependent transferases"/>
    <property type="match status" value="1"/>
</dbReference>
<dbReference type="Pfam" id="PF01212">
    <property type="entry name" value="Beta_elim_lyase"/>
    <property type="match status" value="1"/>
</dbReference>
<dbReference type="EC" id="4.1.2.48" evidence="8"/>
<dbReference type="CDD" id="cd06502">
    <property type="entry name" value="TA_like"/>
    <property type="match status" value="1"/>
</dbReference>
<comment type="subunit">
    <text evidence="3">Homotetramer.</text>
</comment>
<keyword evidence="4 8" id="KW-0663">Pyridoxal phosphate</keyword>
<dbReference type="PANTHER" id="PTHR48097">
    <property type="entry name" value="L-THREONINE ALDOLASE-RELATED"/>
    <property type="match status" value="1"/>
</dbReference>
<dbReference type="InterPro" id="IPR015424">
    <property type="entry name" value="PyrdxlP-dep_Trfase"/>
</dbReference>
<dbReference type="EMBL" id="LT598653">
    <property type="protein sequence ID" value="SBV31923.1"/>
    <property type="molecule type" value="Genomic_DNA"/>
</dbReference>
<evidence type="ECO:0000259" key="9">
    <source>
        <dbReference type="Pfam" id="PF01212"/>
    </source>
</evidence>
<evidence type="ECO:0000256" key="2">
    <source>
        <dbReference type="ARBA" id="ARBA00006966"/>
    </source>
</evidence>
<comment type="similarity">
    <text evidence="2 8">Belongs to the threonine aldolase family.</text>
</comment>
<feature type="domain" description="Aromatic amino acid beta-eliminating lyase/threonine aldolase" evidence="9">
    <location>
        <begin position="28"/>
        <end position="316"/>
    </location>
</feature>
<dbReference type="Gene3D" id="3.90.1150.10">
    <property type="entry name" value="Aspartate Aminotransferase, domain 1"/>
    <property type="match status" value="1"/>
</dbReference>
<accession>A0A1Y5PPG4</accession>
<evidence type="ECO:0000256" key="4">
    <source>
        <dbReference type="ARBA" id="ARBA00022898"/>
    </source>
</evidence>